<name>A0A834IB12_RHYFE</name>
<protein>
    <submittedName>
        <fullName evidence="2">Uncharacterized protein</fullName>
    </submittedName>
</protein>
<dbReference type="Proteomes" id="UP000625711">
    <property type="component" value="Unassembled WGS sequence"/>
</dbReference>
<feature type="region of interest" description="Disordered" evidence="1">
    <location>
        <begin position="1"/>
        <end position="36"/>
    </location>
</feature>
<proteinExistence type="predicted"/>
<evidence type="ECO:0000313" key="2">
    <source>
        <dbReference type="EMBL" id="KAF7277314.1"/>
    </source>
</evidence>
<reference evidence="2" key="1">
    <citation type="submission" date="2020-08" db="EMBL/GenBank/DDBJ databases">
        <title>Genome sequencing and assembly of the red palm weevil Rhynchophorus ferrugineus.</title>
        <authorList>
            <person name="Dias G.B."/>
            <person name="Bergman C.M."/>
            <person name="Manee M."/>
        </authorList>
    </citation>
    <scope>NUCLEOTIDE SEQUENCE</scope>
    <source>
        <strain evidence="2">AA-2017</strain>
        <tissue evidence="2">Whole larva</tissue>
    </source>
</reference>
<dbReference type="AlphaFoldDB" id="A0A834IB12"/>
<accession>A0A834IB12</accession>
<organism evidence="2 3">
    <name type="scientific">Rhynchophorus ferrugineus</name>
    <name type="common">Red palm weevil</name>
    <name type="synonym">Curculio ferrugineus</name>
    <dbReference type="NCBI Taxonomy" id="354439"/>
    <lineage>
        <taxon>Eukaryota</taxon>
        <taxon>Metazoa</taxon>
        <taxon>Ecdysozoa</taxon>
        <taxon>Arthropoda</taxon>
        <taxon>Hexapoda</taxon>
        <taxon>Insecta</taxon>
        <taxon>Pterygota</taxon>
        <taxon>Neoptera</taxon>
        <taxon>Endopterygota</taxon>
        <taxon>Coleoptera</taxon>
        <taxon>Polyphaga</taxon>
        <taxon>Cucujiformia</taxon>
        <taxon>Curculionidae</taxon>
        <taxon>Dryophthorinae</taxon>
        <taxon>Rhynchophorus</taxon>
    </lineage>
</organism>
<gene>
    <name evidence="2" type="ORF">GWI33_008723</name>
</gene>
<keyword evidence="3" id="KW-1185">Reference proteome</keyword>
<sequence length="36" mass="4107">MEIESIINDNDDRPTAFKENPIQGILDGSLHHEETQ</sequence>
<evidence type="ECO:0000256" key="1">
    <source>
        <dbReference type="SAM" id="MobiDB-lite"/>
    </source>
</evidence>
<comment type="caution">
    <text evidence="2">The sequence shown here is derived from an EMBL/GenBank/DDBJ whole genome shotgun (WGS) entry which is preliminary data.</text>
</comment>
<dbReference type="EMBL" id="JAACXV010002905">
    <property type="protein sequence ID" value="KAF7277314.1"/>
    <property type="molecule type" value="Genomic_DNA"/>
</dbReference>
<feature type="non-terminal residue" evidence="2">
    <location>
        <position position="36"/>
    </location>
</feature>
<evidence type="ECO:0000313" key="3">
    <source>
        <dbReference type="Proteomes" id="UP000625711"/>
    </source>
</evidence>